<proteinExistence type="predicted"/>
<reference evidence="2" key="2">
    <citation type="submission" date="2015-01" db="EMBL/GenBank/DDBJ databases">
        <title>Evolutionary Origins and Diversification of the Mycorrhizal Mutualists.</title>
        <authorList>
            <consortium name="DOE Joint Genome Institute"/>
            <consortium name="Mycorrhizal Genomics Consortium"/>
            <person name="Kohler A."/>
            <person name="Kuo A."/>
            <person name="Nagy L.G."/>
            <person name="Floudas D."/>
            <person name="Copeland A."/>
            <person name="Barry K.W."/>
            <person name="Cichocki N."/>
            <person name="Veneault-Fourrey C."/>
            <person name="LaButti K."/>
            <person name="Lindquist E.A."/>
            <person name="Lipzen A."/>
            <person name="Lundell T."/>
            <person name="Morin E."/>
            <person name="Murat C."/>
            <person name="Riley R."/>
            <person name="Ohm R."/>
            <person name="Sun H."/>
            <person name="Tunlid A."/>
            <person name="Henrissat B."/>
            <person name="Grigoriev I.V."/>
            <person name="Hibbett D.S."/>
            <person name="Martin F."/>
        </authorList>
    </citation>
    <scope>NUCLEOTIDE SEQUENCE [LARGE SCALE GENOMIC DNA]</scope>
    <source>
        <strain evidence="2">MAFF 305830</strain>
    </source>
</reference>
<reference evidence="1 2" key="1">
    <citation type="submission" date="2014-04" db="EMBL/GenBank/DDBJ databases">
        <authorList>
            <consortium name="DOE Joint Genome Institute"/>
            <person name="Kuo A."/>
            <person name="Zuccaro A."/>
            <person name="Kohler A."/>
            <person name="Nagy L.G."/>
            <person name="Floudas D."/>
            <person name="Copeland A."/>
            <person name="Barry K.W."/>
            <person name="Cichocki N."/>
            <person name="Veneault-Fourrey C."/>
            <person name="LaButti K."/>
            <person name="Lindquist E.A."/>
            <person name="Lipzen A."/>
            <person name="Lundell T."/>
            <person name="Morin E."/>
            <person name="Murat C."/>
            <person name="Sun H."/>
            <person name="Tunlid A."/>
            <person name="Henrissat B."/>
            <person name="Grigoriev I.V."/>
            <person name="Hibbett D.S."/>
            <person name="Martin F."/>
            <person name="Nordberg H.P."/>
            <person name="Cantor M.N."/>
            <person name="Hua S.X."/>
        </authorList>
    </citation>
    <scope>NUCLEOTIDE SEQUENCE [LARGE SCALE GENOMIC DNA]</scope>
    <source>
        <strain evidence="1 2">MAFF 305830</strain>
    </source>
</reference>
<evidence type="ECO:0000313" key="2">
    <source>
        <dbReference type="Proteomes" id="UP000054097"/>
    </source>
</evidence>
<gene>
    <name evidence="1" type="ORF">M408DRAFT_300003</name>
</gene>
<dbReference type="Proteomes" id="UP000054097">
    <property type="component" value="Unassembled WGS sequence"/>
</dbReference>
<sequence length="76" mass="8605">MDVPRRGDERESYPLRWRFGCVATGGWAREWWAGYNQPGDRKGNRTRGDGVGQSEGSYLVEVVETRVTDPCSTRLA</sequence>
<dbReference type="HOGENOM" id="CLU_2656028_0_0_1"/>
<keyword evidence="2" id="KW-1185">Reference proteome</keyword>
<organism evidence="1 2">
    <name type="scientific">Serendipita vermifera MAFF 305830</name>
    <dbReference type="NCBI Taxonomy" id="933852"/>
    <lineage>
        <taxon>Eukaryota</taxon>
        <taxon>Fungi</taxon>
        <taxon>Dikarya</taxon>
        <taxon>Basidiomycota</taxon>
        <taxon>Agaricomycotina</taxon>
        <taxon>Agaricomycetes</taxon>
        <taxon>Sebacinales</taxon>
        <taxon>Serendipitaceae</taxon>
        <taxon>Serendipita</taxon>
    </lineage>
</organism>
<accession>A0A0C2WWU9</accession>
<dbReference type="EMBL" id="KN824370">
    <property type="protein sequence ID" value="KIM21837.1"/>
    <property type="molecule type" value="Genomic_DNA"/>
</dbReference>
<evidence type="ECO:0000313" key="1">
    <source>
        <dbReference type="EMBL" id="KIM21837.1"/>
    </source>
</evidence>
<name>A0A0C2WWU9_SERVB</name>
<dbReference type="AlphaFoldDB" id="A0A0C2WWU9"/>
<protein>
    <submittedName>
        <fullName evidence="1">Uncharacterized protein</fullName>
    </submittedName>
</protein>